<reference evidence="1 2" key="1">
    <citation type="submission" date="2016-10" db="EMBL/GenBank/DDBJ databases">
        <authorList>
            <person name="de Groot N.N."/>
        </authorList>
    </citation>
    <scope>NUCLEOTIDE SEQUENCE [LARGE SCALE GENOMIC DNA]</scope>
    <source>
        <strain evidence="1 2">DSM 1736</strain>
    </source>
</reference>
<evidence type="ECO:0000313" key="1">
    <source>
        <dbReference type="EMBL" id="SDN15738.1"/>
    </source>
</evidence>
<protein>
    <submittedName>
        <fullName evidence="1">Uncharacterized protein</fullName>
    </submittedName>
</protein>
<dbReference type="AlphaFoldDB" id="A0A1G9Z2R2"/>
<proteinExistence type="predicted"/>
<dbReference type="Proteomes" id="UP000214880">
    <property type="component" value="Unassembled WGS sequence"/>
</dbReference>
<dbReference type="EMBL" id="FNHB01000013">
    <property type="protein sequence ID" value="SDN15738.1"/>
    <property type="molecule type" value="Genomic_DNA"/>
</dbReference>
<accession>A0A1G9Z2R2</accession>
<sequence length="46" mass="5358">MKNNCQIDKKCAKNDQANQVNLEFSQELAAKNQLRNDKECKSECKR</sequence>
<gene>
    <name evidence="1" type="ORF">SAMN04488502_11321</name>
</gene>
<keyword evidence="2" id="KW-1185">Reference proteome</keyword>
<organism evidence="1 2">
    <name type="scientific">Dendrosporobacter quercicolus</name>
    <dbReference type="NCBI Taxonomy" id="146817"/>
    <lineage>
        <taxon>Bacteria</taxon>
        <taxon>Bacillati</taxon>
        <taxon>Bacillota</taxon>
        <taxon>Negativicutes</taxon>
        <taxon>Selenomonadales</taxon>
        <taxon>Sporomusaceae</taxon>
        <taxon>Dendrosporobacter</taxon>
    </lineage>
</organism>
<name>A0A1G9Z2R2_9FIRM</name>
<evidence type="ECO:0000313" key="2">
    <source>
        <dbReference type="Proteomes" id="UP000214880"/>
    </source>
</evidence>
<dbReference type="RefSeq" id="WP_173812927.1">
    <property type="nucleotide sequence ID" value="NZ_FNHB01000013.1"/>
</dbReference>